<organism evidence="12 13">
    <name type="scientific">Ruminiclostridium herbifermentans</name>
    <dbReference type="NCBI Taxonomy" id="2488810"/>
    <lineage>
        <taxon>Bacteria</taxon>
        <taxon>Bacillati</taxon>
        <taxon>Bacillota</taxon>
        <taxon>Clostridia</taxon>
        <taxon>Eubacteriales</taxon>
        <taxon>Oscillospiraceae</taxon>
        <taxon>Ruminiclostridium</taxon>
    </lineage>
</organism>
<dbReference type="Pfam" id="PF06580">
    <property type="entry name" value="His_kinase"/>
    <property type="match status" value="1"/>
</dbReference>
<dbReference type="Gene3D" id="3.30.450.20">
    <property type="entry name" value="PAS domain"/>
    <property type="match status" value="1"/>
</dbReference>
<dbReference type="Gene3D" id="3.30.565.10">
    <property type="entry name" value="Histidine kinase-like ATPase, C-terminal domain"/>
    <property type="match status" value="1"/>
</dbReference>
<dbReference type="InterPro" id="IPR003594">
    <property type="entry name" value="HATPase_dom"/>
</dbReference>
<keyword evidence="13" id="KW-1185">Reference proteome</keyword>
<evidence type="ECO:0000256" key="2">
    <source>
        <dbReference type="ARBA" id="ARBA00022475"/>
    </source>
</evidence>
<reference evidence="12 13" key="1">
    <citation type="submission" date="2020-09" db="EMBL/GenBank/DDBJ databases">
        <title>Characterization and genome sequencing of Ruminiclostridium sp. nov. MA18.</title>
        <authorList>
            <person name="Rettenmaier R."/>
            <person name="Kowollik M.-L."/>
            <person name="Liebl W."/>
            <person name="Zverlov V."/>
        </authorList>
    </citation>
    <scope>NUCLEOTIDE SEQUENCE [LARGE SCALE GENOMIC DNA]</scope>
    <source>
        <strain evidence="12 13">MA18</strain>
    </source>
</reference>
<sequence length="588" mass="68088">MKNRLLQSARINIKKMPFRFKLTYYLVITICITVLIVFACSYIVTSRSIKQQAKDMTMLQLEQNTLNLQNFLNQIERTPDSFVTDKSLQEYLSMRAENTMEFTNIVDDVYQTMSNVFESKDNLFYIYLYKAMDDKILYLGPTKAGRNADYSNVRRYLSNENITGSPIKVSFRKDPINNSKYTFAIYQPIFDKYKIKKPIGMLCLSVTEETLTRFYSHGNTNLPLETFIINSNGTIVSHNDKSKISTDANLKKILNKQDGSIEIDGKLVMYKYFEDWDWYVVGTLPLSYILRDNNVLLVIILFIVLLTVIVAIFISFIFSKRLLRPFDELIYRMSMVSNGDFTTRIELSPYGYDFSQVSDGFNIMVEQIKVLMEKIYDEQRQLKEIEFKALQAQINPHFLYNTLESIHWQALLGGNYDISTMVKALAGFYRISLSGGEDIIPLKNEAEHVENYMTIQEIRYKDKMESYIDIPEEFNDVKIPKMTLQPLVENAIYHGLKEKPVKGFIKITAIKDEEDLIVKVIDNGVGMSESQISNLNKTLEDNESSTGGYGVRNVHRRIKLFFGEPYGIFYESNEYGGVTANVRLHMKT</sequence>
<accession>A0A4U7JL79</accession>
<comment type="subcellular location">
    <subcellularLocation>
        <location evidence="1">Cell membrane</location>
        <topology evidence="1">Multi-pass membrane protein</topology>
    </subcellularLocation>
</comment>
<dbReference type="InterPro" id="IPR050640">
    <property type="entry name" value="Bact_2-comp_sensor_kinase"/>
</dbReference>
<dbReference type="CDD" id="cd06225">
    <property type="entry name" value="HAMP"/>
    <property type="match status" value="1"/>
</dbReference>
<evidence type="ECO:0000256" key="4">
    <source>
        <dbReference type="ARBA" id="ARBA00022679"/>
    </source>
</evidence>
<evidence type="ECO:0000256" key="11">
    <source>
        <dbReference type="ARBA" id="ARBA00023136"/>
    </source>
</evidence>
<dbReference type="CDD" id="cd12912">
    <property type="entry name" value="PDC2_MCP_like"/>
    <property type="match status" value="1"/>
</dbReference>
<gene>
    <name evidence="12" type="ORF">EHE19_013975</name>
</gene>
<dbReference type="InterPro" id="IPR033479">
    <property type="entry name" value="dCache_1"/>
</dbReference>
<dbReference type="Pfam" id="PF02518">
    <property type="entry name" value="HATPase_c"/>
    <property type="match status" value="1"/>
</dbReference>
<dbReference type="SMART" id="SM00304">
    <property type="entry name" value="HAMP"/>
    <property type="match status" value="1"/>
</dbReference>
<name>A0A4U7JL79_9FIRM</name>
<evidence type="ECO:0000256" key="10">
    <source>
        <dbReference type="ARBA" id="ARBA00023012"/>
    </source>
</evidence>
<keyword evidence="4" id="KW-0808">Transferase</keyword>
<dbReference type="GO" id="GO:0005886">
    <property type="term" value="C:plasma membrane"/>
    <property type="evidence" value="ECO:0007669"/>
    <property type="project" value="UniProtKB-SubCell"/>
</dbReference>
<keyword evidence="8" id="KW-0067">ATP-binding</keyword>
<dbReference type="Pfam" id="PF02743">
    <property type="entry name" value="dCache_1"/>
    <property type="match status" value="1"/>
</dbReference>
<evidence type="ECO:0000256" key="3">
    <source>
        <dbReference type="ARBA" id="ARBA00022553"/>
    </source>
</evidence>
<evidence type="ECO:0000256" key="7">
    <source>
        <dbReference type="ARBA" id="ARBA00022777"/>
    </source>
</evidence>
<dbReference type="SMART" id="SM00387">
    <property type="entry name" value="HATPase_c"/>
    <property type="match status" value="1"/>
</dbReference>
<dbReference type="OrthoDB" id="9809348at2"/>
<dbReference type="Proteomes" id="UP000306409">
    <property type="component" value="Chromosome"/>
</dbReference>
<evidence type="ECO:0000313" key="13">
    <source>
        <dbReference type="Proteomes" id="UP000306409"/>
    </source>
</evidence>
<dbReference type="SUPFAM" id="SSF55874">
    <property type="entry name" value="ATPase domain of HSP90 chaperone/DNA topoisomerase II/histidine kinase"/>
    <property type="match status" value="1"/>
</dbReference>
<keyword evidence="5" id="KW-0812">Transmembrane</keyword>
<evidence type="ECO:0000256" key="5">
    <source>
        <dbReference type="ARBA" id="ARBA00022692"/>
    </source>
</evidence>
<protein>
    <submittedName>
        <fullName evidence="12">Sensor histidine kinase</fullName>
    </submittedName>
</protein>
<evidence type="ECO:0000256" key="6">
    <source>
        <dbReference type="ARBA" id="ARBA00022741"/>
    </source>
</evidence>
<dbReference type="GO" id="GO:0005524">
    <property type="term" value="F:ATP binding"/>
    <property type="evidence" value="ECO:0007669"/>
    <property type="project" value="UniProtKB-KW"/>
</dbReference>
<evidence type="ECO:0000256" key="9">
    <source>
        <dbReference type="ARBA" id="ARBA00022989"/>
    </source>
</evidence>
<dbReference type="Pfam" id="PF00672">
    <property type="entry name" value="HAMP"/>
    <property type="match status" value="1"/>
</dbReference>
<keyword evidence="6" id="KW-0547">Nucleotide-binding</keyword>
<proteinExistence type="predicted"/>
<dbReference type="InterPro" id="IPR003660">
    <property type="entry name" value="HAMP_dom"/>
</dbReference>
<dbReference type="PANTHER" id="PTHR34220">
    <property type="entry name" value="SENSOR HISTIDINE KINASE YPDA"/>
    <property type="match status" value="1"/>
</dbReference>
<dbReference type="SUPFAM" id="SSF158472">
    <property type="entry name" value="HAMP domain-like"/>
    <property type="match status" value="1"/>
</dbReference>
<dbReference type="EMBL" id="CP061336">
    <property type="protein sequence ID" value="QNU65986.1"/>
    <property type="molecule type" value="Genomic_DNA"/>
</dbReference>
<dbReference type="InterPro" id="IPR010559">
    <property type="entry name" value="Sig_transdc_His_kin_internal"/>
</dbReference>
<keyword evidence="3" id="KW-0597">Phosphoprotein</keyword>
<dbReference type="KEGG" id="rher:EHE19_013975"/>
<keyword evidence="11" id="KW-0472">Membrane</keyword>
<dbReference type="InterPro" id="IPR036890">
    <property type="entry name" value="HATPase_C_sf"/>
</dbReference>
<keyword evidence="2" id="KW-1003">Cell membrane</keyword>
<dbReference type="RefSeq" id="WP_137696733.1">
    <property type="nucleotide sequence ID" value="NZ_CP061336.1"/>
</dbReference>
<evidence type="ECO:0000313" key="12">
    <source>
        <dbReference type="EMBL" id="QNU65986.1"/>
    </source>
</evidence>
<dbReference type="AlphaFoldDB" id="A0A4U7JL79"/>
<evidence type="ECO:0000256" key="8">
    <source>
        <dbReference type="ARBA" id="ARBA00022840"/>
    </source>
</evidence>
<keyword evidence="7 12" id="KW-0418">Kinase</keyword>
<keyword evidence="9" id="KW-1133">Transmembrane helix</keyword>
<dbReference type="GO" id="GO:0000155">
    <property type="term" value="F:phosphorelay sensor kinase activity"/>
    <property type="evidence" value="ECO:0007669"/>
    <property type="project" value="InterPro"/>
</dbReference>
<dbReference type="PROSITE" id="PS50885">
    <property type="entry name" value="HAMP"/>
    <property type="match status" value="1"/>
</dbReference>
<evidence type="ECO:0000256" key="1">
    <source>
        <dbReference type="ARBA" id="ARBA00004651"/>
    </source>
</evidence>
<dbReference type="Gene3D" id="6.10.340.10">
    <property type="match status" value="1"/>
</dbReference>
<dbReference type="PANTHER" id="PTHR34220:SF11">
    <property type="entry name" value="SENSOR PROTEIN KINASE HPTS"/>
    <property type="match status" value="1"/>
</dbReference>
<keyword evidence="10" id="KW-0902">Two-component regulatory system</keyword>